<name>A0ACB9HJN2_9ASTR</name>
<dbReference type="Proteomes" id="UP001056120">
    <property type="component" value="Linkage Group LG12"/>
</dbReference>
<reference evidence="2" key="1">
    <citation type="journal article" date="2022" name="Mol. Ecol. Resour.">
        <title>The genomes of chicory, endive, great burdock and yacon provide insights into Asteraceae palaeo-polyploidization history and plant inulin production.</title>
        <authorList>
            <person name="Fan W."/>
            <person name="Wang S."/>
            <person name="Wang H."/>
            <person name="Wang A."/>
            <person name="Jiang F."/>
            <person name="Liu H."/>
            <person name="Zhao H."/>
            <person name="Xu D."/>
            <person name="Zhang Y."/>
        </authorList>
    </citation>
    <scope>NUCLEOTIDE SEQUENCE [LARGE SCALE GENOMIC DNA]</scope>
    <source>
        <strain evidence="2">cv. Yunnan</strain>
    </source>
</reference>
<reference evidence="1 2" key="2">
    <citation type="journal article" date="2022" name="Mol. Ecol. Resour.">
        <title>The genomes of chicory, endive, great burdock and yacon provide insights into Asteraceae paleo-polyploidization history and plant inulin production.</title>
        <authorList>
            <person name="Fan W."/>
            <person name="Wang S."/>
            <person name="Wang H."/>
            <person name="Wang A."/>
            <person name="Jiang F."/>
            <person name="Liu H."/>
            <person name="Zhao H."/>
            <person name="Xu D."/>
            <person name="Zhang Y."/>
        </authorList>
    </citation>
    <scope>NUCLEOTIDE SEQUENCE [LARGE SCALE GENOMIC DNA]</scope>
    <source>
        <strain evidence="2">cv. Yunnan</strain>
        <tissue evidence="1">Leaves</tissue>
    </source>
</reference>
<protein>
    <submittedName>
        <fullName evidence="1">Uncharacterized protein</fullName>
    </submittedName>
</protein>
<evidence type="ECO:0000313" key="1">
    <source>
        <dbReference type="EMBL" id="KAI3795945.1"/>
    </source>
</evidence>
<proteinExistence type="predicted"/>
<organism evidence="1 2">
    <name type="scientific">Smallanthus sonchifolius</name>
    <dbReference type="NCBI Taxonomy" id="185202"/>
    <lineage>
        <taxon>Eukaryota</taxon>
        <taxon>Viridiplantae</taxon>
        <taxon>Streptophyta</taxon>
        <taxon>Embryophyta</taxon>
        <taxon>Tracheophyta</taxon>
        <taxon>Spermatophyta</taxon>
        <taxon>Magnoliopsida</taxon>
        <taxon>eudicotyledons</taxon>
        <taxon>Gunneridae</taxon>
        <taxon>Pentapetalae</taxon>
        <taxon>asterids</taxon>
        <taxon>campanulids</taxon>
        <taxon>Asterales</taxon>
        <taxon>Asteraceae</taxon>
        <taxon>Asteroideae</taxon>
        <taxon>Heliantheae alliance</taxon>
        <taxon>Millerieae</taxon>
        <taxon>Smallanthus</taxon>
    </lineage>
</organism>
<evidence type="ECO:0000313" key="2">
    <source>
        <dbReference type="Proteomes" id="UP001056120"/>
    </source>
</evidence>
<sequence>MKLRSFISTCSATICTATDDATTIQHPQKSRTPTTPKLAFSDTISSISDTDTSYSLHSNLSLQTLPSIPSLQKLSLETLNLAVSHGYLTSLKPSPAAHVNFLAVNNNLLYAASGNLIHVFDTTSFTLVDIFSVNESSSDRNAADARRSNAPIDFQKKLRECPAS</sequence>
<gene>
    <name evidence="1" type="ORF">L1987_38606</name>
</gene>
<comment type="caution">
    <text evidence="1">The sequence shown here is derived from an EMBL/GenBank/DDBJ whole genome shotgun (WGS) entry which is preliminary data.</text>
</comment>
<accession>A0ACB9HJN2</accession>
<keyword evidence="2" id="KW-1185">Reference proteome</keyword>
<dbReference type="EMBL" id="CM042029">
    <property type="protein sequence ID" value="KAI3795945.1"/>
    <property type="molecule type" value="Genomic_DNA"/>
</dbReference>